<dbReference type="RefSeq" id="WP_182894813.1">
    <property type="nucleotide sequence ID" value="NZ_JACGZW010000012.1"/>
</dbReference>
<protein>
    <submittedName>
        <fullName evidence="1">Uncharacterized protein</fullName>
    </submittedName>
</protein>
<dbReference type="Proteomes" id="UP000526734">
    <property type="component" value="Unassembled WGS sequence"/>
</dbReference>
<gene>
    <name evidence="1" type="ORF">H4281_33270</name>
</gene>
<dbReference type="EMBL" id="JACGZW010000012">
    <property type="protein sequence ID" value="MBB1158044.1"/>
    <property type="molecule type" value="Genomic_DNA"/>
</dbReference>
<dbReference type="AlphaFoldDB" id="A0A7W3W3H5"/>
<reference evidence="1 2" key="1">
    <citation type="submission" date="2020-08" db="EMBL/GenBank/DDBJ databases">
        <title>Amycolatopsis sp. nov. DR6-1 isolated from Dendrobium heterocarpum.</title>
        <authorList>
            <person name="Tedsree N."/>
            <person name="Kuncharoen N."/>
            <person name="Likhitwitayawuid K."/>
            <person name="Tanasupawat S."/>
        </authorList>
    </citation>
    <scope>NUCLEOTIDE SEQUENCE [LARGE SCALE GENOMIC DNA]</scope>
    <source>
        <strain evidence="1 2">DR6-1</strain>
    </source>
</reference>
<name>A0A7W3W3H5_9PSEU</name>
<proteinExistence type="predicted"/>
<evidence type="ECO:0000313" key="1">
    <source>
        <dbReference type="EMBL" id="MBB1158044.1"/>
    </source>
</evidence>
<keyword evidence="2" id="KW-1185">Reference proteome</keyword>
<sequence length="350" mass="37962">MKTLSSPVRPCRPSPELPTDVVRAAVDELRETRDRLHASHRVARCDLRLVLRELRYGPAAGPEPASGLVLSGECVCRDLVADVLHVVMIFLTEHGATITNPPGAVRVHVRKRVHDVLRSYRCARGAQAKPKQVRSNRYGLALPDEEHRAVFGHLVDEAGYSAPLPSGGYLVRRIAERCAAEFGKPVPYYVERIPAMLATIQCVCSTGARVNVGTRAAPEYVSWYDAYIERPLGRRPDSAVASLSDDDASKWGSDCVADPSAQAAFAAVELRDASADPDAVVVDTVVTGFAGVPPDDRETSLRSALRGLADNGFLPRQRAESLLSDPQGLDDVMSRVQAVIEARQGKVNRG</sequence>
<evidence type="ECO:0000313" key="2">
    <source>
        <dbReference type="Proteomes" id="UP000526734"/>
    </source>
</evidence>
<organism evidence="1 2">
    <name type="scientific">Amycolatopsis dendrobii</name>
    <dbReference type="NCBI Taxonomy" id="2760662"/>
    <lineage>
        <taxon>Bacteria</taxon>
        <taxon>Bacillati</taxon>
        <taxon>Actinomycetota</taxon>
        <taxon>Actinomycetes</taxon>
        <taxon>Pseudonocardiales</taxon>
        <taxon>Pseudonocardiaceae</taxon>
        <taxon>Amycolatopsis</taxon>
    </lineage>
</organism>
<comment type="caution">
    <text evidence="1">The sequence shown here is derived from an EMBL/GenBank/DDBJ whole genome shotgun (WGS) entry which is preliminary data.</text>
</comment>
<accession>A0A7W3W3H5</accession>